<dbReference type="EC" id="2.4.1.141" evidence="1"/>
<dbReference type="EMBL" id="JALBCA010000065">
    <property type="protein sequence ID" value="KAI2384939.1"/>
    <property type="molecule type" value="Genomic_DNA"/>
</dbReference>
<sequence>MSAAGKGTDIFQQKSWKMDPERYSSDDPASPVKLCFVTVGATASFNTLVREILSADFLEALRKQSYTHLLIQFGQLGYEVFNTFKNTSGPDLKEKFGLDIDGFDYNVDGLKQEMMAIKANPGLHRLEGVIISHAGSGTILEAMRFGVPTVVVPNPELLHNHQVELAQQLSSVGYVMHGKLGSLAGLVAEVEDFRTKLHSWPPVDSHEGEPGRGLTGVMEDELGFVD</sequence>
<gene>
    <name evidence="1" type="primary">ALG13</name>
    <name evidence="1" type="ORF">LOY88_004362</name>
</gene>
<protein>
    <submittedName>
        <fullName evidence="1">N-acetylglucosaminyldiphosphodolichol N-acetylglucosaminyltransferase catalytic subunit alg13</fullName>
        <ecNumber evidence="1">2.4.1.141</ecNumber>
    </submittedName>
</protein>
<comment type="caution">
    <text evidence="1">The sequence shown here is derived from an EMBL/GenBank/DDBJ whole genome shotgun (WGS) entry which is preliminary data.</text>
</comment>
<accession>A0ACB8UTP0</accession>
<proteinExistence type="predicted"/>
<keyword evidence="1" id="KW-0808">Transferase</keyword>
<evidence type="ECO:0000313" key="1">
    <source>
        <dbReference type="EMBL" id="KAI2384939.1"/>
    </source>
</evidence>
<name>A0ACB8UTP0_9EURO</name>
<organism evidence="1">
    <name type="scientific">Ophidiomyces ophidiicola</name>
    <dbReference type="NCBI Taxonomy" id="1387563"/>
    <lineage>
        <taxon>Eukaryota</taxon>
        <taxon>Fungi</taxon>
        <taxon>Dikarya</taxon>
        <taxon>Ascomycota</taxon>
        <taxon>Pezizomycotina</taxon>
        <taxon>Eurotiomycetes</taxon>
        <taxon>Eurotiomycetidae</taxon>
        <taxon>Onygenales</taxon>
        <taxon>Onygenaceae</taxon>
        <taxon>Ophidiomyces</taxon>
    </lineage>
</organism>
<reference evidence="1" key="1">
    <citation type="journal article" date="2022" name="bioRxiv">
        <title>Population genetic analysis of Ophidiomyces ophidiicola, the causative agent of snake fungal disease, indicates recent introductions to the USA.</title>
        <authorList>
            <person name="Ladner J.T."/>
            <person name="Palmer J.M."/>
            <person name="Ettinger C.L."/>
            <person name="Stajich J.E."/>
            <person name="Farrell T.M."/>
            <person name="Glorioso B.M."/>
            <person name="Lawson B."/>
            <person name="Price S.J."/>
            <person name="Stengle A.G."/>
            <person name="Grear D.A."/>
            <person name="Lorch J.M."/>
        </authorList>
    </citation>
    <scope>NUCLEOTIDE SEQUENCE</scope>
    <source>
        <strain evidence="1">NWHC 24266-5</strain>
    </source>
</reference>
<keyword evidence="1" id="KW-0328">Glycosyltransferase</keyword>